<dbReference type="EMBL" id="AP025591">
    <property type="protein sequence ID" value="BDG02846.1"/>
    <property type="molecule type" value="Genomic_DNA"/>
</dbReference>
<name>A0ABM7WTM3_9BACT</name>
<feature type="compositionally biased region" description="Low complexity" evidence="1">
    <location>
        <begin position="75"/>
        <end position="92"/>
    </location>
</feature>
<keyword evidence="3" id="KW-1185">Reference proteome</keyword>
<dbReference type="RefSeq" id="WP_248360527.1">
    <property type="nucleotide sequence ID" value="NZ_AP025591.1"/>
</dbReference>
<evidence type="ECO:0000256" key="1">
    <source>
        <dbReference type="SAM" id="MobiDB-lite"/>
    </source>
</evidence>
<proteinExistence type="predicted"/>
<feature type="region of interest" description="Disordered" evidence="1">
    <location>
        <begin position="1"/>
        <end position="21"/>
    </location>
</feature>
<sequence>MTDANSTIPPSPPAPHVPIGAHVTSRHAPEWGKGTVLGKDGKLVRVLFVAHPSRKQVVVPATSLVVEHISNWPDPSRSAATASSPSSKSSKATLKKKLDPPERTREEGLQFFLKEFPGAFADPRYLKEEREYKWAAHEVFAQTLGDGSLSRLVEAGDAIELADRAKRVEAATLNLLYPVEKARFRSAFAQPDVALAYFRALRDLLEAAEPSSAFPAYAKAVEALPNPGGPSASWPMATVLPFAARPDVFLFVKPTPTKEVAKRFQLDLCYKPAPNWGTYEQVLKLVKLLRDDLDPLGCRDLIDVQSFIYRSV</sequence>
<organism evidence="2 3">
    <name type="scientific">Anaeromyxobacter oryzae</name>
    <dbReference type="NCBI Taxonomy" id="2918170"/>
    <lineage>
        <taxon>Bacteria</taxon>
        <taxon>Pseudomonadati</taxon>
        <taxon>Myxococcota</taxon>
        <taxon>Myxococcia</taxon>
        <taxon>Myxococcales</taxon>
        <taxon>Cystobacterineae</taxon>
        <taxon>Anaeromyxobacteraceae</taxon>
        <taxon>Anaeromyxobacter</taxon>
    </lineage>
</organism>
<protein>
    <recommendedName>
        <fullName evidence="4">DUF3553 domain-containing protein</fullName>
    </recommendedName>
</protein>
<evidence type="ECO:0008006" key="4">
    <source>
        <dbReference type="Google" id="ProtNLM"/>
    </source>
</evidence>
<gene>
    <name evidence="2" type="ORF">AMOR_18420</name>
</gene>
<evidence type="ECO:0000313" key="3">
    <source>
        <dbReference type="Proteomes" id="UP001162891"/>
    </source>
</evidence>
<accession>A0ABM7WTM3</accession>
<dbReference type="Proteomes" id="UP001162891">
    <property type="component" value="Chromosome"/>
</dbReference>
<evidence type="ECO:0000313" key="2">
    <source>
        <dbReference type="EMBL" id="BDG02846.1"/>
    </source>
</evidence>
<reference evidence="3" key="1">
    <citation type="journal article" date="2022" name="Int. J. Syst. Evol. Microbiol.">
        <title>Anaeromyxobacter oryzae sp. nov., Anaeromyxobacter diazotrophicus sp. nov. and Anaeromyxobacter paludicola sp. nov., isolated from paddy soils.</title>
        <authorList>
            <person name="Itoh H."/>
            <person name="Xu Z."/>
            <person name="Mise K."/>
            <person name="Masuda Y."/>
            <person name="Ushijima N."/>
            <person name="Hayakawa C."/>
            <person name="Shiratori Y."/>
            <person name="Senoo K."/>
        </authorList>
    </citation>
    <scope>NUCLEOTIDE SEQUENCE [LARGE SCALE GENOMIC DNA]</scope>
    <source>
        <strain evidence="3">Red232</strain>
    </source>
</reference>
<feature type="region of interest" description="Disordered" evidence="1">
    <location>
        <begin position="72"/>
        <end position="103"/>
    </location>
</feature>